<accession>A0A922NHT8</accession>
<keyword evidence="4" id="KW-0560">Oxidoreductase</keyword>
<dbReference type="Proteomes" id="UP000249757">
    <property type="component" value="Unassembled WGS sequence"/>
</dbReference>
<dbReference type="InterPro" id="IPR000719">
    <property type="entry name" value="Prot_kinase_dom"/>
</dbReference>
<dbReference type="Gene3D" id="1.10.510.10">
    <property type="entry name" value="Transferase(Phosphotransferase) domain 1"/>
    <property type="match status" value="1"/>
</dbReference>
<keyword evidence="8" id="KW-1185">Reference proteome</keyword>
<dbReference type="SUPFAM" id="SSF56176">
    <property type="entry name" value="FAD-binding/transporter-associated domain-like"/>
    <property type="match status" value="1"/>
</dbReference>
<dbReference type="GO" id="GO:0071949">
    <property type="term" value="F:FAD binding"/>
    <property type="evidence" value="ECO:0007669"/>
    <property type="project" value="InterPro"/>
</dbReference>
<dbReference type="EMBL" id="NRDI02000005">
    <property type="protein sequence ID" value="KAI1516143.1"/>
    <property type="molecule type" value="Genomic_DNA"/>
</dbReference>
<evidence type="ECO:0000256" key="4">
    <source>
        <dbReference type="ARBA" id="ARBA00023002"/>
    </source>
</evidence>
<dbReference type="AlphaFoldDB" id="A0A922NHT8"/>
<dbReference type="GO" id="GO:0004672">
    <property type="term" value="F:protein kinase activity"/>
    <property type="evidence" value="ECO:0007669"/>
    <property type="project" value="InterPro"/>
</dbReference>
<dbReference type="InterPro" id="IPR036318">
    <property type="entry name" value="FAD-bd_PCMH-like_sf"/>
</dbReference>
<dbReference type="InterPro" id="IPR006094">
    <property type="entry name" value="Oxid_FAD_bind_N"/>
</dbReference>
<evidence type="ECO:0000256" key="2">
    <source>
        <dbReference type="ARBA" id="ARBA00022630"/>
    </source>
</evidence>
<comment type="similarity">
    <text evidence="1">Belongs to the oxygen-dependent FAD-linked oxidoreductase family.</text>
</comment>
<dbReference type="PANTHER" id="PTHR42973:SF34">
    <property type="entry name" value="FAD BINDING DOMAIN PROTEIN (AFU_ORTHOLOGUE AFUA_3G02770)"/>
    <property type="match status" value="1"/>
</dbReference>
<gene>
    <name evidence="7" type="ORF">Ptr86124_004680</name>
</gene>
<sequence>MSLSSMETGRDRADSSSVTTAMDLVRLGHDEDIPPQYYKISTGAQAKTGDIAFCLLKADIQSFKGPVDAQAMHTLKKSIVAVKRIRGRNNGKIDEILAFLRIKKYLSAQEDSMMTQSVRHNIVNLMGLDRKWKEAKDIRNWTWLAMEAIIPGITIEDLFQGQHKLGTTVRKYIPHTFALEFFLQIGQALVFLHEKMNYAHRDIGRENILISIAHPAQCEAENTELCTQHLPIVRYVLVDLEACGRTEDSFRNICNKQDDVFTFCYLVRQLADHGAVEGSDEWIAFLKSMRKFPQHKNIIELMVLWVERVRAMRDEQAEVEKEDVAKVLDFVKEKGGEKECETLNRIFGDDQVDMQSESVYKAFVSAYWSDQQKVMSPKCVFKPQKSLDVSTAILVARLTDCKFAAKSGGHSAVAGGSNIQDGITISFERMNQTTLSADKKSVSYQPGQTWAQVYDKLAKDNVGVLGGRVADVGVGGLTMGGGISFFSSMYGLACDNVISYELVTASGRIINVDKTSYPDLYQCLRGGGNNFGLVTKFTVVAIPRQGNMWGGARLYPAAVSPAVIKAYYNLGMSATKDPKSHQIVSFGVLPQVGQVSLVQLDYADPTGNASVFSEYNAIPGAIQDSTGINSLSNLTRALGVQPDSGSRQLFRSWTAKLDEDMANTIKNIYFEELPSILNATRILPALALQVLTQPIIEKTHSNGGNVLGLDPKGGPLLLALISISWADSADDERLHQFTARVEKRAVAAAKAKGKHNDYIYMNYGSQYQDVVAGYGSANKARMIAVSHKYDPHGVFQQLQPGYFKLNGAPQLGA</sequence>
<organism evidence="7 8">
    <name type="scientific">Pyrenophora tritici-repentis</name>
    <dbReference type="NCBI Taxonomy" id="45151"/>
    <lineage>
        <taxon>Eukaryota</taxon>
        <taxon>Fungi</taxon>
        <taxon>Dikarya</taxon>
        <taxon>Ascomycota</taxon>
        <taxon>Pezizomycotina</taxon>
        <taxon>Dothideomycetes</taxon>
        <taxon>Pleosporomycetidae</taxon>
        <taxon>Pleosporales</taxon>
        <taxon>Pleosporineae</taxon>
        <taxon>Pleosporaceae</taxon>
        <taxon>Pyrenophora</taxon>
    </lineage>
</organism>
<dbReference type="InterPro" id="IPR011009">
    <property type="entry name" value="Kinase-like_dom_sf"/>
</dbReference>
<evidence type="ECO:0000256" key="1">
    <source>
        <dbReference type="ARBA" id="ARBA00005466"/>
    </source>
</evidence>
<evidence type="ECO:0000259" key="6">
    <source>
        <dbReference type="PROSITE" id="PS51387"/>
    </source>
</evidence>
<dbReference type="PROSITE" id="PS50011">
    <property type="entry name" value="PROTEIN_KINASE_DOM"/>
    <property type="match status" value="1"/>
</dbReference>
<name>A0A922NHT8_9PLEO</name>
<evidence type="ECO:0000313" key="8">
    <source>
        <dbReference type="Proteomes" id="UP000249757"/>
    </source>
</evidence>
<dbReference type="InterPro" id="IPR016166">
    <property type="entry name" value="FAD-bd_PCMH"/>
</dbReference>
<dbReference type="Gene3D" id="3.30.465.10">
    <property type="match status" value="1"/>
</dbReference>
<keyword evidence="3" id="KW-0274">FAD</keyword>
<reference evidence="8" key="1">
    <citation type="journal article" date="2022" name="Microb. Genom.">
        <title>A global pangenome for the wheat fungal pathogen Pyrenophora tritici-repentis and prediction of effector protein structural homology.</title>
        <authorList>
            <person name="Moolhuijzen P.M."/>
            <person name="See P.T."/>
            <person name="Shi G."/>
            <person name="Powell H.R."/>
            <person name="Cockram J."/>
            <person name="Jorgensen L.N."/>
            <person name="Benslimane H."/>
            <person name="Strelkov S.E."/>
            <person name="Turner J."/>
            <person name="Liu Z."/>
            <person name="Moffat C.S."/>
        </authorList>
    </citation>
    <scope>NUCLEOTIDE SEQUENCE [LARGE SCALE GENOMIC DNA]</scope>
</reference>
<dbReference type="InterPro" id="IPR050416">
    <property type="entry name" value="FAD-linked_Oxidoreductase"/>
</dbReference>
<dbReference type="PANTHER" id="PTHR42973">
    <property type="entry name" value="BINDING OXIDOREDUCTASE, PUTATIVE (AFU_ORTHOLOGUE AFUA_1G17690)-RELATED"/>
    <property type="match status" value="1"/>
</dbReference>
<dbReference type="GO" id="GO:0005524">
    <property type="term" value="F:ATP binding"/>
    <property type="evidence" value="ECO:0007669"/>
    <property type="project" value="InterPro"/>
</dbReference>
<dbReference type="Pfam" id="PF01565">
    <property type="entry name" value="FAD_binding_4"/>
    <property type="match status" value="1"/>
</dbReference>
<proteinExistence type="inferred from homology"/>
<dbReference type="InterPro" id="IPR016169">
    <property type="entry name" value="FAD-bd_PCMH_sub2"/>
</dbReference>
<evidence type="ECO:0000256" key="3">
    <source>
        <dbReference type="ARBA" id="ARBA00022827"/>
    </source>
</evidence>
<comment type="caution">
    <text evidence="7">The sequence shown here is derived from an EMBL/GenBank/DDBJ whole genome shotgun (WGS) entry which is preliminary data.</text>
</comment>
<dbReference type="PROSITE" id="PS51387">
    <property type="entry name" value="FAD_PCMH"/>
    <property type="match status" value="1"/>
</dbReference>
<evidence type="ECO:0000259" key="5">
    <source>
        <dbReference type="PROSITE" id="PS50011"/>
    </source>
</evidence>
<evidence type="ECO:0000313" key="7">
    <source>
        <dbReference type="EMBL" id="KAI1516143.1"/>
    </source>
</evidence>
<feature type="domain" description="FAD-binding PCMH-type" evidence="6">
    <location>
        <begin position="373"/>
        <end position="544"/>
    </location>
</feature>
<protein>
    <submittedName>
        <fullName evidence="7">FAD binding domain containing protein</fullName>
    </submittedName>
</protein>
<dbReference type="SUPFAM" id="SSF56112">
    <property type="entry name" value="Protein kinase-like (PK-like)"/>
    <property type="match status" value="1"/>
</dbReference>
<dbReference type="GO" id="GO:0016491">
    <property type="term" value="F:oxidoreductase activity"/>
    <property type="evidence" value="ECO:0007669"/>
    <property type="project" value="UniProtKB-KW"/>
</dbReference>
<feature type="domain" description="Protein kinase" evidence="5">
    <location>
        <begin position="37"/>
        <end position="387"/>
    </location>
</feature>
<keyword evidence="2" id="KW-0285">Flavoprotein</keyword>